<dbReference type="InterPro" id="IPR036589">
    <property type="entry name" value="HCY_dom_sf"/>
</dbReference>
<keyword evidence="3" id="KW-0862">Zinc</keyword>
<evidence type="ECO:0000256" key="1">
    <source>
        <dbReference type="ARBA" id="ARBA00022603"/>
    </source>
</evidence>
<dbReference type="Pfam" id="PF02574">
    <property type="entry name" value="S-methyl_trans"/>
    <property type="match status" value="1"/>
</dbReference>
<accession>A0A2H0KAZ1</accession>
<comment type="cofactor">
    <cofactor evidence="3">
        <name>Zn(2+)</name>
        <dbReference type="ChEBI" id="CHEBI:29105"/>
    </cofactor>
</comment>
<evidence type="ECO:0000259" key="4">
    <source>
        <dbReference type="PROSITE" id="PS50970"/>
    </source>
</evidence>
<reference evidence="5 6" key="1">
    <citation type="submission" date="2017-09" db="EMBL/GenBank/DDBJ databases">
        <title>Depth-based differentiation of microbial function through sediment-hosted aquifers and enrichment of novel symbionts in the deep terrestrial subsurface.</title>
        <authorList>
            <person name="Probst A.J."/>
            <person name="Ladd B."/>
            <person name="Jarett J.K."/>
            <person name="Geller-Mcgrath D.E."/>
            <person name="Sieber C.M."/>
            <person name="Emerson J.B."/>
            <person name="Anantharaman K."/>
            <person name="Thomas B.C."/>
            <person name="Malmstrom R."/>
            <person name="Stieglmeier M."/>
            <person name="Klingl A."/>
            <person name="Woyke T."/>
            <person name="Ryan C.M."/>
            <person name="Banfield J.F."/>
        </authorList>
    </citation>
    <scope>NUCLEOTIDE SEQUENCE [LARGE SCALE GENOMIC DNA]</scope>
    <source>
        <strain evidence="5">CG11_big_fil_rev_8_21_14_0_20_46_11</strain>
    </source>
</reference>
<name>A0A2H0KAZ1_9BACT</name>
<dbReference type="GO" id="GO:0008168">
    <property type="term" value="F:methyltransferase activity"/>
    <property type="evidence" value="ECO:0007669"/>
    <property type="project" value="UniProtKB-UniRule"/>
</dbReference>
<feature type="binding site" evidence="3">
    <location>
        <position position="276"/>
    </location>
    <ligand>
        <name>Zn(2+)</name>
        <dbReference type="ChEBI" id="CHEBI:29105"/>
    </ligand>
</feature>
<dbReference type="GO" id="GO:0032259">
    <property type="term" value="P:methylation"/>
    <property type="evidence" value="ECO:0007669"/>
    <property type="project" value="UniProtKB-KW"/>
</dbReference>
<organism evidence="5 6">
    <name type="scientific">Candidatus Taylorbacteria bacterium CG11_big_fil_rev_8_21_14_0_20_46_11</name>
    <dbReference type="NCBI Taxonomy" id="1975025"/>
    <lineage>
        <taxon>Bacteria</taxon>
        <taxon>Candidatus Tayloriibacteriota</taxon>
    </lineage>
</organism>
<dbReference type="AlphaFoldDB" id="A0A2H0KAZ1"/>
<dbReference type="PANTHER" id="PTHR11103:SF18">
    <property type="entry name" value="SLR1189 PROTEIN"/>
    <property type="match status" value="1"/>
</dbReference>
<sequence length="291" mass="32227">MKFNKTKTYYLAGATGTEILRRGFPTKLPLWSAQVLFDKPELLTDIYLDYIRAGADIITTNTFRTQRRTLAKAGVGYETERINRLAVDLAVKAREQSDVSRPVYIAGCMTTLEDCYRPDLIPSDTELNTEHTEQVKILWDTPIDFFLLETFNSIKEARIAAQAVAQTGKPFAVSFTANEAGDILNGDTWEEAVTVLAPFSPIALMVNCVPPDIASKAIQKIRKVTSIPFGAYANGIGKAGSDNGWIFTKEYADIDTYCRSCSDWIHEGATLIGGCCGTTHTYTEAYSCLKR</sequence>
<keyword evidence="3" id="KW-0479">Metal-binding</keyword>
<dbReference type="PROSITE" id="PS50970">
    <property type="entry name" value="HCY"/>
    <property type="match status" value="1"/>
</dbReference>
<dbReference type="Gene3D" id="3.20.20.330">
    <property type="entry name" value="Homocysteine-binding-like domain"/>
    <property type="match status" value="1"/>
</dbReference>
<evidence type="ECO:0000313" key="6">
    <source>
        <dbReference type="Proteomes" id="UP000229342"/>
    </source>
</evidence>
<feature type="binding site" evidence="3">
    <location>
        <position position="275"/>
    </location>
    <ligand>
        <name>Zn(2+)</name>
        <dbReference type="ChEBI" id="CHEBI:29105"/>
    </ligand>
</feature>
<evidence type="ECO:0000256" key="2">
    <source>
        <dbReference type="ARBA" id="ARBA00022679"/>
    </source>
</evidence>
<gene>
    <name evidence="5" type="ORF">COV91_04160</name>
</gene>
<dbReference type="PANTHER" id="PTHR11103">
    <property type="entry name" value="SLR1189 PROTEIN"/>
    <property type="match status" value="1"/>
</dbReference>
<dbReference type="Proteomes" id="UP000229342">
    <property type="component" value="Unassembled WGS sequence"/>
</dbReference>
<keyword evidence="1 3" id="KW-0489">Methyltransferase</keyword>
<feature type="binding site" evidence="3">
    <location>
        <position position="208"/>
    </location>
    <ligand>
        <name>Zn(2+)</name>
        <dbReference type="ChEBI" id="CHEBI:29105"/>
    </ligand>
</feature>
<protein>
    <recommendedName>
        <fullName evidence="4">Hcy-binding domain-containing protein</fullName>
    </recommendedName>
</protein>
<feature type="domain" description="Hcy-binding" evidence="4">
    <location>
        <begin position="1"/>
        <end position="290"/>
    </location>
</feature>
<dbReference type="GO" id="GO:0046872">
    <property type="term" value="F:metal ion binding"/>
    <property type="evidence" value="ECO:0007669"/>
    <property type="project" value="UniProtKB-KW"/>
</dbReference>
<proteinExistence type="predicted"/>
<comment type="caution">
    <text evidence="5">The sequence shown here is derived from an EMBL/GenBank/DDBJ whole genome shotgun (WGS) entry which is preliminary data.</text>
</comment>
<dbReference type="EMBL" id="PCVG01000053">
    <property type="protein sequence ID" value="PIQ68432.1"/>
    <property type="molecule type" value="Genomic_DNA"/>
</dbReference>
<evidence type="ECO:0000256" key="3">
    <source>
        <dbReference type="PROSITE-ProRule" id="PRU00333"/>
    </source>
</evidence>
<keyword evidence="2 3" id="KW-0808">Transferase</keyword>
<evidence type="ECO:0000313" key="5">
    <source>
        <dbReference type="EMBL" id="PIQ68432.1"/>
    </source>
</evidence>
<dbReference type="SUPFAM" id="SSF82282">
    <property type="entry name" value="Homocysteine S-methyltransferase"/>
    <property type="match status" value="1"/>
</dbReference>
<dbReference type="InterPro" id="IPR003726">
    <property type="entry name" value="HCY_dom"/>
</dbReference>